<accession>A0A4C1WYC8</accession>
<evidence type="ECO:0000313" key="2">
    <source>
        <dbReference type="EMBL" id="GBP55870.1"/>
    </source>
</evidence>
<organism evidence="2 3">
    <name type="scientific">Eumeta variegata</name>
    <name type="common">Bagworm moth</name>
    <name type="synonym">Eumeta japonica</name>
    <dbReference type="NCBI Taxonomy" id="151549"/>
    <lineage>
        <taxon>Eukaryota</taxon>
        <taxon>Metazoa</taxon>
        <taxon>Ecdysozoa</taxon>
        <taxon>Arthropoda</taxon>
        <taxon>Hexapoda</taxon>
        <taxon>Insecta</taxon>
        <taxon>Pterygota</taxon>
        <taxon>Neoptera</taxon>
        <taxon>Endopterygota</taxon>
        <taxon>Lepidoptera</taxon>
        <taxon>Glossata</taxon>
        <taxon>Ditrysia</taxon>
        <taxon>Tineoidea</taxon>
        <taxon>Psychidae</taxon>
        <taxon>Oiketicinae</taxon>
        <taxon>Eumeta</taxon>
    </lineage>
</organism>
<dbReference type="AlphaFoldDB" id="A0A4C1WYC8"/>
<gene>
    <name evidence="2" type="ORF">EVAR_89694_1</name>
</gene>
<reference evidence="2 3" key="1">
    <citation type="journal article" date="2019" name="Commun. Biol.">
        <title>The bagworm genome reveals a unique fibroin gene that provides high tensile strength.</title>
        <authorList>
            <person name="Kono N."/>
            <person name="Nakamura H."/>
            <person name="Ohtoshi R."/>
            <person name="Tomita M."/>
            <person name="Numata K."/>
            <person name="Arakawa K."/>
        </authorList>
    </citation>
    <scope>NUCLEOTIDE SEQUENCE [LARGE SCALE GENOMIC DNA]</scope>
</reference>
<evidence type="ECO:0000313" key="3">
    <source>
        <dbReference type="Proteomes" id="UP000299102"/>
    </source>
</evidence>
<feature type="region of interest" description="Disordered" evidence="1">
    <location>
        <begin position="1"/>
        <end position="85"/>
    </location>
</feature>
<feature type="compositionally biased region" description="Basic and acidic residues" evidence="1">
    <location>
        <begin position="1"/>
        <end position="21"/>
    </location>
</feature>
<name>A0A4C1WYC8_EUMVA</name>
<comment type="caution">
    <text evidence="2">The sequence shown here is derived from an EMBL/GenBank/DDBJ whole genome shotgun (WGS) entry which is preliminary data.</text>
</comment>
<evidence type="ECO:0000256" key="1">
    <source>
        <dbReference type="SAM" id="MobiDB-lite"/>
    </source>
</evidence>
<protein>
    <submittedName>
        <fullName evidence="2">Uncharacterized protein</fullName>
    </submittedName>
</protein>
<proteinExistence type="predicted"/>
<keyword evidence="3" id="KW-1185">Reference proteome</keyword>
<dbReference type="Proteomes" id="UP000299102">
    <property type="component" value="Unassembled WGS sequence"/>
</dbReference>
<sequence>MVIRRESLERANKDSSSEPHRVQPVVPKRRPSHAGRVYRAGGQGATGTAARRGARSPAARYASANVAPERSTRSARGELRRTAAE</sequence>
<dbReference type="EMBL" id="BGZK01000680">
    <property type="protein sequence ID" value="GBP55870.1"/>
    <property type="molecule type" value="Genomic_DNA"/>
</dbReference>
<feature type="compositionally biased region" description="Basic and acidic residues" evidence="1">
    <location>
        <begin position="70"/>
        <end position="85"/>
    </location>
</feature>
<feature type="compositionally biased region" description="Low complexity" evidence="1">
    <location>
        <begin position="46"/>
        <end position="64"/>
    </location>
</feature>